<sequence>MGFDCPSLQCNTKGNIDGGHSWVRDKSTVLTHAAVYETSLRAIAVSLSVQNFFL</sequence>
<evidence type="ECO:0000313" key="1">
    <source>
        <dbReference type="EMBL" id="MPC51326.1"/>
    </source>
</evidence>
<comment type="caution">
    <text evidence="1">The sequence shown here is derived from an EMBL/GenBank/DDBJ whole genome shotgun (WGS) entry which is preliminary data.</text>
</comment>
<protein>
    <submittedName>
        <fullName evidence="1">Uncharacterized protein</fullName>
    </submittedName>
</protein>
<reference evidence="1 2" key="1">
    <citation type="submission" date="2019-05" db="EMBL/GenBank/DDBJ databases">
        <title>Another draft genome of Portunus trituberculatus and its Hox gene families provides insights of decapod evolution.</title>
        <authorList>
            <person name="Jeong J.-H."/>
            <person name="Song I."/>
            <person name="Kim S."/>
            <person name="Choi T."/>
            <person name="Kim D."/>
            <person name="Ryu S."/>
            <person name="Kim W."/>
        </authorList>
    </citation>
    <scope>NUCLEOTIDE SEQUENCE [LARGE SCALE GENOMIC DNA]</scope>
    <source>
        <tissue evidence="1">Muscle</tissue>
    </source>
</reference>
<evidence type="ECO:0000313" key="2">
    <source>
        <dbReference type="Proteomes" id="UP000324222"/>
    </source>
</evidence>
<dbReference type="Proteomes" id="UP000324222">
    <property type="component" value="Unassembled WGS sequence"/>
</dbReference>
<dbReference type="EMBL" id="VSRR010010099">
    <property type="protein sequence ID" value="MPC51326.1"/>
    <property type="molecule type" value="Genomic_DNA"/>
</dbReference>
<gene>
    <name evidence="1" type="ORF">E2C01_045170</name>
</gene>
<accession>A0A5B7G0J3</accession>
<proteinExistence type="predicted"/>
<name>A0A5B7G0J3_PORTR</name>
<keyword evidence="2" id="KW-1185">Reference proteome</keyword>
<organism evidence="1 2">
    <name type="scientific">Portunus trituberculatus</name>
    <name type="common">Swimming crab</name>
    <name type="synonym">Neptunus trituberculatus</name>
    <dbReference type="NCBI Taxonomy" id="210409"/>
    <lineage>
        <taxon>Eukaryota</taxon>
        <taxon>Metazoa</taxon>
        <taxon>Ecdysozoa</taxon>
        <taxon>Arthropoda</taxon>
        <taxon>Crustacea</taxon>
        <taxon>Multicrustacea</taxon>
        <taxon>Malacostraca</taxon>
        <taxon>Eumalacostraca</taxon>
        <taxon>Eucarida</taxon>
        <taxon>Decapoda</taxon>
        <taxon>Pleocyemata</taxon>
        <taxon>Brachyura</taxon>
        <taxon>Eubrachyura</taxon>
        <taxon>Portunoidea</taxon>
        <taxon>Portunidae</taxon>
        <taxon>Portuninae</taxon>
        <taxon>Portunus</taxon>
    </lineage>
</organism>
<dbReference type="AlphaFoldDB" id="A0A5B7G0J3"/>